<evidence type="ECO:0000256" key="1">
    <source>
        <dbReference type="SAM" id="MobiDB-lite"/>
    </source>
</evidence>
<dbReference type="KEGG" id="cyp:PCC8801_0093"/>
<keyword evidence="2" id="KW-0812">Transmembrane</keyword>
<evidence type="ECO:0000313" key="5">
    <source>
        <dbReference type="Proteomes" id="UP000008204"/>
    </source>
</evidence>
<dbReference type="Pfam" id="PF13672">
    <property type="entry name" value="PP2C_2"/>
    <property type="match status" value="1"/>
</dbReference>
<keyword evidence="2" id="KW-1133">Transmembrane helix</keyword>
<evidence type="ECO:0000256" key="2">
    <source>
        <dbReference type="SAM" id="Phobius"/>
    </source>
</evidence>
<dbReference type="Proteomes" id="UP000008204">
    <property type="component" value="Chromosome"/>
</dbReference>
<name>B7K0P5_RIPO1</name>
<feature type="region of interest" description="Disordered" evidence="1">
    <location>
        <begin position="556"/>
        <end position="584"/>
    </location>
</feature>
<feature type="domain" description="PPM-type phosphatase" evidence="3">
    <location>
        <begin position="264"/>
        <end position="525"/>
    </location>
</feature>
<keyword evidence="2" id="KW-0472">Membrane</keyword>
<dbReference type="eggNOG" id="COG0631">
    <property type="taxonomic scope" value="Bacteria"/>
</dbReference>
<protein>
    <submittedName>
        <fullName evidence="4">Protein serine/threonine phosphatase</fullName>
    </submittedName>
</protein>
<evidence type="ECO:0000313" key="4">
    <source>
        <dbReference type="EMBL" id="ACK64199.1"/>
    </source>
</evidence>
<dbReference type="HOGENOM" id="CLU_017255_0_0_3"/>
<dbReference type="RefSeq" id="WP_012593476.1">
    <property type="nucleotide sequence ID" value="NC_011726.1"/>
</dbReference>
<feature type="compositionally biased region" description="Polar residues" evidence="1">
    <location>
        <begin position="556"/>
        <end position="567"/>
    </location>
</feature>
<dbReference type="PROSITE" id="PS51746">
    <property type="entry name" value="PPM_2"/>
    <property type="match status" value="1"/>
</dbReference>
<evidence type="ECO:0000259" key="3">
    <source>
        <dbReference type="PROSITE" id="PS51746"/>
    </source>
</evidence>
<dbReference type="OrthoDB" id="495860at2"/>
<dbReference type="SMART" id="SM00331">
    <property type="entry name" value="PP2C_SIG"/>
    <property type="match status" value="1"/>
</dbReference>
<organism evidence="4 5">
    <name type="scientific">Rippkaea orientalis (strain PCC 8801 / RF-1)</name>
    <name type="common">Cyanothece sp. (strain PCC 8801)</name>
    <dbReference type="NCBI Taxonomy" id="41431"/>
    <lineage>
        <taxon>Bacteria</taxon>
        <taxon>Bacillati</taxon>
        <taxon>Cyanobacteriota</taxon>
        <taxon>Cyanophyceae</taxon>
        <taxon>Oscillatoriophycideae</taxon>
        <taxon>Chroococcales</taxon>
        <taxon>Aphanothecaceae</taxon>
        <taxon>Rippkaea</taxon>
        <taxon>Rippkaea orientalis</taxon>
    </lineage>
</organism>
<dbReference type="CDD" id="cd00143">
    <property type="entry name" value="PP2Cc"/>
    <property type="match status" value="1"/>
</dbReference>
<accession>B7K0P5</accession>
<dbReference type="SMART" id="SM00332">
    <property type="entry name" value="PP2Cc"/>
    <property type="match status" value="1"/>
</dbReference>
<feature type="transmembrane region" description="Helical" evidence="2">
    <location>
        <begin position="602"/>
        <end position="623"/>
    </location>
</feature>
<keyword evidence="5" id="KW-1185">Reference proteome</keyword>
<reference evidence="5" key="1">
    <citation type="journal article" date="2011" name="MBio">
        <title>Novel metabolic attributes of the genus Cyanothece, comprising a group of unicellular nitrogen-fixing Cyanobacteria.</title>
        <authorList>
            <person name="Bandyopadhyay A."/>
            <person name="Elvitigala T."/>
            <person name="Welsh E."/>
            <person name="Stockel J."/>
            <person name="Liberton M."/>
            <person name="Min H."/>
            <person name="Sherman L.A."/>
            <person name="Pakrasi H.B."/>
        </authorList>
    </citation>
    <scope>NUCLEOTIDE SEQUENCE [LARGE SCALE GENOMIC DNA]</scope>
    <source>
        <strain evidence="5">PCC 8801</strain>
    </source>
</reference>
<gene>
    <name evidence="4" type="ordered locus">PCC8801_0093</name>
</gene>
<dbReference type="EMBL" id="CP001287">
    <property type="protein sequence ID" value="ACK64199.1"/>
    <property type="molecule type" value="Genomic_DNA"/>
</dbReference>
<dbReference type="SUPFAM" id="SSF81606">
    <property type="entry name" value="PP2C-like"/>
    <property type="match status" value="1"/>
</dbReference>
<dbReference type="Gene3D" id="3.60.40.10">
    <property type="entry name" value="PPM-type phosphatase domain"/>
    <property type="match status" value="1"/>
</dbReference>
<proteinExistence type="predicted"/>
<dbReference type="AlphaFoldDB" id="B7K0P5"/>
<dbReference type="InterPro" id="IPR001932">
    <property type="entry name" value="PPM-type_phosphatase-like_dom"/>
</dbReference>
<dbReference type="InterPro" id="IPR036457">
    <property type="entry name" value="PPM-type-like_dom_sf"/>
</dbReference>
<sequence length="638" mass="72153">MENLEATIQCSNRNCQASNPQENKFCQNCGIPLVKRYLWVLGDWSQSYQVGQLIDERYLLKAPKIVLDTQPGVPPKLTEEVPSQLRSYLKLFPYRLHLPQIYSYYPSSKENSQESEICLLEYSNIPLNTDGDLLYPNLLPTLTEVWAQTSPLRQLNWLWQMAKLWHPLEQQQMVSSLVDNPNLIRVNGPVLHLLELTKDTHHYYSLKQLGQFWSSLVETASPLMANFLEELCNRLHKGRIPHTEYLFSYLDPAIAQCAQWHHFHYQIFTSTHSGPTRDHNEDDCYPPPEELIDTEKEGIMPFALVCDGIGGQEGGEIASELAKNTLLENMGRLAWLGQGSNYEQYLEQLRELICLSNDRISQRNDAEHRQERQRMGTTIVMALAHGHEVYLGNVGDSRIYQITPTTCHQVTVDDDLATREATLSYLFYRDAIQYPNSGALVQALGMNESSSLHPNLDRLIVDDSCVLLLCSDGLSDYDRVEQYWDSEIAPILRGETDIATVGKNLIKLANTKNGHDNVTIALVYCQVNLIEDPNRQPLSIAAIEASLSTILRAQVSQKPDQDTLTQRPDTEPTPSPKVTILPTPTPTPTVAFAAKTTLSPKIWVWVIGLLGLVAIAGTAYFVWQSQNQPQQETIETIP</sequence>
<dbReference type="STRING" id="41431.PCC8801_0093"/>